<comment type="subcellular location">
    <subcellularLocation>
        <location evidence="1">Membrane</location>
        <topology evidence="1">Multi-pass membrane protein</topology>
    </subcellularLocation>
</comment>
<comment type="similarity">
    <text evidence="2 6">Belongs to the peroxisomal membrane protein PXMP2/4 family.</text>
</comment>
<gene>
    <name evidence="7" type="ORF">PGLA2088_LOCUS11422</name>
</gene>
<dbReference type="GO" id="GO:0005737">
    <property type="term" value="C:cytoplasm"/>
    <property type="evidence" value="ECO:0007669"/>
    <property type="project" value="TreeGrafter"/>
</dbReference>
<dbReference type="PANTHER" id="PTHR11266">
    <property type="entry name" value="PEROXISOMAL MEMBRANE PROTEIN 2, PXMP2 MPV17"/>
    <property type="match status" value="1"/>
</dbReference>
<proteinExistence type="inferred from homology"/>
<protein>
    <submittedName>
        <fullName evidence="7">Uncharacterized protein</fullName>
    </submittedName>
</protein>
<evidence type="ECO:0000256" key="1">
    <source>
        <dbReference type="ARBA" id="ARBA00004141"/>
    </source>
</evidence>
<reference evidence="7" key="1">
    <citation type="submission" date="2021-02" db="EMBL/GenBank/DDBJ databases">
        <authorList>
            <person name="Dougan E. K."/>
            <person name="Rhodes N."/>
            <person name="Thang M."/>
            <person name="Chan C."/>
        </authorList>
    </citation>
    <scope>NUCLEOTIDE SEQUENCE</scope>
</reference>
<keyword evidence="5" id="KW-0472">Membrane</keyword>
<keyword evidence="4" id="KW-1133">Transmembrane helix</keyword>
<evidence type="ECO:0000256" key="4">
    <source>
        <dbReference type="ARBA" id="ARBA00022989"/>
    </source>
</evidence>
<accession>A0A813IS23</accession>
<evidence type="ECO:0000256" key="3">
    <source>
        <dbReference type="ARBA" id="ARBA00022692"/>
    </source>
</evidence>
<comment type="caution">
    <text evidence="7">The sequence shown here is derived from an EMBL/GenBank/DDBJ whole genome shotgun (WGS) entry which is preliminary data.</text>
</comment>
<organism evidence="7 8">
    <name type="scientific">Polarella glacialis</name>
    <name type="common">Dinoflagellate</name>
    <dbReference type="NCBI Taxonomy" id="89957"/>
    <lineage>
        <taxon>Eukaryota</taxon>
        <taxon>Sar</taxon>
        <taxon>Alveolata</taxon>
        <taxon>Dinophyceae</taxon>
        <taxon>Suessiales</taxon>
        <taxon>Suessiaceae</taxon>
        <taxon>Polarella</taxon>
    </lineage>
</organism>
<evidence type="ECO:0000256" key="2">
    <source>
        <dbReference type="ARBA" id="ARBA00006824"/>
    </source>
</evidence>
<dbReference type="EMBL" id="CAJNNW010013168">
    <property type="protein sequence ID" value="CAE8655127.1"/>
    <property type="molecule type" value="Genomic_DNA"/>
</dbReference>
<dbReference type="GO" id="GO:0016020">
    <property type="term" value="C:membrane"/>
    <property type="evidence" value="ECO:0007669"/>
    <property type="project" value="UniProtKB-SubCell"/>
</dbReference>
<dbReference type="AlphaFoldDB" id="A0A813IS23"/>
<dbReference type="InterPro" id="IPR007248">
    <property type="entry name" value="Mpv17_PMP22"/>
</dbReference>
<evidence type="ECO:0000256" key="5">
    <source>
        <dbReference type="ARBA" id="ARBA00023136"/>
    </source>
</evidence>
<keyword evidence="3" id="KW-0812">Transmembrane</keyword>
<name>A0A813IS23_POLGL</name>
<feature type="non-terminal residue" evidence="7">
    <location>
        <position position="1"/>
    </location>
</feature>
<sequence>VLKTVLDQILWRPLLIWYGFVSSGLLSGRPWKEVKATTRQNLVKVIVTSWKIWPLIMFLTQKFLPPLYQSTALDGVSFFWDIYEALLMSSHPTVTAIKN</sequence>
<evidence type="ECO:0000313" key="7">
    <source>
        <dbReference type="EMBL" id="CAE8655127.1"/>
    </source>
</evidence>
<evidence type="ECO:0000313" key="8">
    <source>
        <dbReference type="Proteomes" id="UP000626109"/>
    </source>
</evidence>
<dbReference type="Proteomes" id="UP000626109">
    <property type="component" value="Unassembled WGS sequence"/>
</dbReference>
<evidence type="ECO:0000256" key="6">
    <source>
        <dbReference type="RuleBase" id="RU363053"/>
    </source>
</evidence>
<dbReference type="Pfam" id="PF04117">
    <property type="entry name" value="Mpv17_PMP22"/>
    <property type="match status" value="1"/>
</dbReference>